<reference evidence="2" key="1">
    <citation type="submission" date="2015-07" db="EMBL/GenBank/DDBJ databases">
        <title>Genome sequencing project for genomic taxonomy and phylogenomics of Bacillus-like bacteria.</title>
        <authorList>
            <person name="Liu B."/>
            <person name="Wang J."/>
            <person name="Zhu Y."/>
            <person name="Liu G."/>
            <person name="Chen Q."/>
            <person name="Chen Z."/>
            <person name="Lan J."/>
            <person name="Che J."/>
            <person name="Ge C."/>
            <person name="Shi H."/>
            <person name="Pan Z."/>
            <person name="Liu X."/>
        </authorList>
    </citation>
    <scope>NUCLEOTIDE SEQUENCE [LARGE SCALE GENOMIC DNA]</scope>
    <source>
        <strain evidence="2">FJAT-27997</strain>
    </source>
</reference>
<accession>A0A0K9GQ16</accession>
<dbReference type="PATRIC" id="fig|1679170.3.peg.814"/>
<name>A0A0K9GQ16_9BACI</name>
<dbReference type="AlphaFoldDB" id="A0A0K9GQ16"/>
<evidence type="ECO:0000313" key="1">
    <source>
        <dbReference type="EMBL" id="KMY48750.1"/>
    </source>
</evidence>
<dbReference type="RefSeq" id="WP_049680077.1">
    <property type="nucleotide sequence ID" value="NZ_LFZW01000001.1"/>
</dbReference>
<comment type="caution">
    <text evidence="1">The sequence shown here is derived from an EMBL/GenBank/DDBJ whole genome shotgun (WGS) entry which is preliminary data.</text>
</comment>
<evidence type="ECO:0000313" key="2">
    <source>
        <dbReference type="Proteomes" id="UP000037146"/>
    </source>
</evidence>
<keyword evidence="2" id="KW-1185">Reference proteome</keyword>
<proteinExistence type="predicted"/>
<dbReference type="OrthoDB" id="2970246at2"/>
<organism evidence="1 2">
    <name type="scientific">Peribacillus loiseleuriae</name>
    <dbReference type="NCBI Taxonomy" id="1679170"/>
    <lineage>
        <taxon>Bacteria</taxon>
        <taxon>Bacillati</taxon>
        <taxon>Bacillota</taxon>
        <taxon>Bacilli</taxon>
        <taxon>Bacillales</taxon>
        <taxon>Bacillaceae</taxon>
        <taxon>Peribacillus</taxon>
    </lineage>
</organism>
<gene>
    <name evidence="1" type="ORF">AC625_03855</name>
</gene>
<protein>
    <submittedName>
        <fullName evidence="1">Uncharacterized protein</fullName>
    </submittedName>
</protein>
<dbReference type="EMBL" id="LFZW01000001">
    <property type="protein sequence ID" value="KMY48750.1"/>
    <property type="molecule type" value="Genomic_DNA"/>
</dbReference>
<dbReference type="Proteomes" id="UP000037146">
    <property type="component" value="Unassembled WGS sequence"/>
</dbReference>
<sequence>MKLNQIVDNVKSTFRQAAVLVKSAITGTYTTIQELADYVLHHSETQRMNRTLLGISYSFYHLEKEGIHYYLEMRDSHILQLDVHTADQKIVSYRSYRDQDQLHTKRIWR</sequence>